<reference evidence="3 4" key="1">
    <citation type="submission" date="2018-06" db="EMBL/GenBank/DDBJ databases">
        <title>Draft genome sequence of Modestobacter versicolor CP153-2.</title>
        <authorList>
            <person name="Gundlapally S.R."/>
        </authorList>
    </citation>
    <scope>NUCLEOTIDE SEQUENCE [LARGE SCALE GENOMIC DNA]</scope>
    <source>
        <strain evidence="3 4">CP153-2</strain>
    </source>
</reference>
<keyword evidence="2" id="KW-0472">Membrane</keyword>
<feature type="transmembrane region" description="Helical" evidence="2">
    <location>
        <begin position="181"/>
        <end position="204"/>
    </location>
</feature>
<evidence type="ECO:0000256" key="2">
    <source>
        <dbReference type="SAM" id="Phobius"/>
    </source>
</evidence>
<evidence type="ECO:0000256" key="1">
    <source>
        <dbReference type="SAM" id="MobiDB-lite"/>
    </source>
</evidence>
<feature type="transmembrane region" description="Helical" evidence="2">
    <location>
        <begin position="495"/>
        <end position="522"/>
    </location>
</feature>
<accession>A0A323VK25</accession>
<keyword evidence="2" id="KW-0812">Transmembrane</keyword>
<gene>
    <name evidence="3" type="ORF">DMO24_01095</name>
</gene>
<keyword evidence="2" id="KW-1133">Transmembrane helix</keyword>
<protein>
    <recommendedName>
        <fullName evidence="5">DUF2142 domain-containing protein</fullName>
    </recommendedName>
</protein>
<evidence type="ECO:0008006" key="5">
    <source>
        <dbReference type="Google" id="ProtNLM"/>
    </source>
</evidence>
<feature type="transmembrane region" description="Helical" evidence="2">
    <location>
        <begin position="596"/>
        <end position="619"/>
    </location>
</feature>
<proteinExistence type="predicted"/>
<evidence type="ECO:0000313" key="4">
    <source>
        <dbReference type="Proteomes" id="UP000247602"/>
    </source>
</evidence>
<dbReference type="EMBL" id="QKNV01000010">
    <property type="protein sequence ID" value="PZA23186.1"/>
    <property type="molecule type" value="Genomic_DNA"/>
</dbReference>
<name>A0A323VK25_9ACTN</name>
<comment type="caution">
    <text evidence="3">The sequence shown here is derived from an EMBL/GenBank/DDBJ whole genome shotgun (WGS) entry which is preliminary data.</text>
</comment>
<feature type="transmembrane region" description="Helical" evidence="2">
    <location>
        <begin position="307"/>
        <end position="331"/>
    </location>
</feature>
<keyword evidence="4" id="KW-1185">Reference proteome</keyword>
<feature type="transmembrane region" description="Helical" evidence="2">
    <location>
        <begin position="639"/>
        <end position="661"/>
    </location>
</feature>
<feature type="transmembrane region" description="Helical" evidence="2">
    <location>
        <begin position="566"/>
        <end position="584"/>
    </location>
</feature>
<evidence type="ECO:0000313" key="3">
    <source>
        <dbReference type="EMBL" id="PZA23186.1"/>
    </source>
</evidence>
<sequence>MTHPELGGAVVRTRLAGGEDGVHAVLPHEPDHLGGGTRVVGAIAVHHDEERRVDVGEQPPHRVPLAPVGLPDDVRAGLDGQGSGVVGRVVVADHHPRTGQVPPKAGHHLGDGRGLVVAGDQDGHVLVGHAAPLAAGYHPNGRHDWVQLLVGLYGNCVRTNVGRAEPRAFPLTGGRGRGLRFFLLSWFLLSVAISGWAITTPLFASPDEPAHVVKAAAVARGELTGRTIEQPGTYFEIITGVEVPEYYADSMDNTECFLQKASEAADCAPDFAAGDNRDAEVQTWIGRYPPLYYAIVGLPSLVSDGTAAVLGMRVVSAVLCAGFFALGLWALRTSRHGRVMLAAGWLAVTPTALFFGGMVNSSGLEIAAGFATWCLLVPLVRDPAAHHVRGRLAAGMTTAVVLLNTRPGSGLLALLIAVCLVVMATREFWRAALAERRWVPASTIGAIGAVCAGAWLLAVDPTASLGGIPDSKLGDVSTALGAAIGLTGRYVKEQLAVFGALNVTLHGLFLVLLGGAIALLVLAGLVRGRAGTRWALGLLLVASFVVPVVSQIPSAADLGLIWQGRYGLPMSIGLPIVAMAALTSRHGEDRLTRWSALALTPLVAGVHVAALFWSLWRYGYGFGVPLFSVPLEWTPPGTWTMPVAFVVAVSALSAVVAFPLVPPRSSWRRWSTGRSVPARAVDPVGTEDVRDPEPAAGSATAIPKEPATPRVPDDGAGTAGAGVPSHDLAENIVSGGPNVVERMAHVEPVSDGGHRP</sequence>
<feature type="transmembrane region" description="Helical" evidence="2">
    <location>
        <begin position="411"/>
        <end position="429"/>
    </location>
</feature>
<organism evidence="3 4">
    <name type="scientific">Modestobacter versicolor</name>
    <dbReference type="NCBI Taxonomy" id="429133"/>
    <lineage>
        <taxon>Bacteria</taxon>
        <taxon>Bacillati</taxon>
        <taxon>Actinomycetota</taxon>
        <taxon>Actinomycetes</taxon>
        <taxon>Geodermatophilales</taxon>
        <taxon>Geodermatophilaceae</taxon>
        <taxon>Modestobacter</taxon>
    </lineage>
</organism>
<feature type="transmembrane region" description="Helical" evidence="2">
    <location>
        <begin position="338"/>
        <end position="357"/>
    </location>
</feature>
<feature type="region of interest" description="Disordered" evidence="1">
    <location>
        <begin position="668"/>
        <end position="738"/>
    </location>
</feature>
<dbReference type="Proteomes" id="UP000247602">
    <property type="component" value="Unassembled WGS sequence"/>
</dbReference>
<feature type="transmembrane region" description="Helical" evidence="2">
    <location>
        <begin position="438"/>
        <end position="458"/>
    </location>
</feature>
<dbReference type="InterPro" id="IPR018674">
    <property type="entry name" value="DUF2142_membrane"/>
</dbReference>
<dbReference type="AlphaFoldDB" id="A0A323VK25"/>
<feature type="transmembrane region" description="Helical" evidence="2">
    <location>
        <begin position="534"/>
        <end position="554"/>
    </location>
</feature>
<dbReference type="Pfam" id="PF09913">
    <property type="entry name" value="DUF2142"/>
    <property type="match status" value="1"/>
</dbReference>